<dbReference type="SUPFAM" id="SSF52540">
    <property type="entry name" value="P-loop containing nucleoside triphosphate hydrolases"/>
    <property type="match status" value="1"/>
</dbReference>
<reference evidence="1 2" key="1">
    <citation type="submission" date="2017-12" db="EMBL/GenBank/DDBJ databases">
        <title>Comparative genomics of Botrytis spp.</title>
        <authorList>
            <person name="Valero-Jimenez C.A."/>
            <person name="Tapia P."/>
            <person name="Veloso J."/>
            <person name="Silva-Moreno E."/>
            <person name="Staats M."/>
            <person name="Valdes J.H."/>
            <person name="Van Kan J.A.L."/>
        </authorList>
    </citation>
    <scope>NUCLEOTIDE SEQUENCE [LARGE SCALE GENOMIC DNA]</scope>
    <source>
        <strain evidence="1 2">MUCL435</strain>
    </source>
</reference>
<dbReference type="OrthoDB" id="3564277at2759"/>
<keyword evidence="2" id="KW-1185">Reference proteome</keyword>
<gene>
    <name evidence="1" type="ORF">BGAL_0042g00330</name>
</gene>
<dbReference type="EMBL" id="PQXL01000042">
    <property type="protein sequence ID" value="THV53786.1"/>
    <property type="molecule type" value="Genomic_DNA"/>
</dbReference>
<name>A0A4V4HVM1_9HELO</name>
<comment type="caution">
    <text evidence="1">The sequence shown here is derived from an EMBL/GenBank/DDBJ whole genome shotgun (WGS) entry which is preliminary data.</text>
</comment>
<accession>A0A4V4HVM1</accession>
<dbReference type="Proteomes" id="UP000308671">
    <property type="component" value="Unassembled WGS sequence"/>
</dbReference>
<sequence>MDYEKAETASFKYIVDTLNLRVSEDGQFGLPGSGLSKAVQDELADVEHADKSFGALFNAAPPSPEHETERNLIFLRVTIPFDLIPEEIDPKLHTADDLVVKLKFYANNMIDLSPSSFANEDCSDEDDPTTSDAIRLFTINEEGVEVLNGNNIEHLPHIVATTPGFDRPGKNGEPAAKYGIFRWELNVKEIETAISENLMHSATWKASPWAPRRVARFLQFIMLQHTFSLPIYIMDIKDRDFEYSLIKCLRGMRKELRDGNPFRAYLSQNFATNSNVPTIDSGSSIKDARSRPNIVTQKQLQHCTKKEMIIRLAVGTKQQLEDRRSKIVEFCALKQAIRLMKIVDDSAYYALFMAPQELRLQPGDILKVNFSPDNPIRNEDWNLTVSKSFDWSYQSDSVGICPPQLLRVNMSQYGANAKDQLDAMEYLRRTPVNEQRKTVAFVEGFPGVGKTAFLAHVVVCMLAQKPQAPIGCICAANQLTDVLAKAIDSAIKKTCKAQPDLAFVLQQQFVIRVYPTATETNFLISLADGAPKTSIVHVEGDDDHNDDGGVVFTVDPEANTTQQAQVPQEGTSQFLLETAELPLFHFNLLNDLAKRQRLNQCCFQSRCFETITVNTQQLNTGDRKAPVICKASDVARKARVYVNISNSMDARHSNLLLHRHVHAAGGVRMPRDYGWS</sequence>
<evidence type="ECO:0000313" key="1">
    <source>
        <dbReference type="EMBL" id="THV53786.1"/>
    </source>
</evidence>
<dbReference type="AlphaFoldDB" id="A0A4V4HVM1"/>
<proteinExistence type="predicted"/>
<dbReference type="Gene3D" id="3.40.50.300">
    <property type="entry name" value="P-loop containing nucleotide triphosphate hydrolases"/>
    <property type="match status" value="1"/>
</dbReference>
<evidence type="ECO:0000313" key="2">
    <source>
        <dbReference type="Proteomes" id="UP000308671"/>
    </source>
</evidence>
<organism evidence="1 2">
    <name type="scientific">Botrytis galanthina</name>
    <dbReference type="NCBI Taxonomy" id="278940"/>
    <lineage>
        <taxon>Eukaryota</taxon>
        <taxon>Fungi</taxon>
        <taxon>Dikarya</taxon>
        <taxon>Ascomycota</taxon>
        <taxon>Pezizomycotina</taxon>
        <taxon>Leotiomycetes</taxon>
        <taxon>Helotiales</taxon>
        <taxon>Sclerotiniaceae</taxon>
        <taxon>Botrytis</taxon>
    </lineage>
</organism>
<dbReference type="InterPro" id="IPR027417">
    <property type="entry name" value="P-loop_NTPase"/>
</dbReference>
<protein>
    <submittedName>
        <fullName evidence="1">Uncharacterized protein</fullName>
    </submittedName>
</protein>